<dbReference type="EMBL" id="CM056743">
    <property type="protein sequence ID" value="KAJ8674019.1"/>
    <property type="molecule type" value="Genomic_DNA"/>
</dbReference>
<name>A0ACC2NRY8_9HYME</name>
<evidence type="ECO:0000313" key="2">
    <source>
        <dbReference type="Proteomes" id="UP001239111"/>
    </source>
</evidence>
<evidence type="ECO:0000313" key="1">
    <source>
        <dbReference type="EMBL" id="KAJ8674019.1"/>
    </source>
</evidence>
<proteinExistence type="predicted"/>
<sequence>MEDMLEYFDASNRYTRGKYLINIVTSERFSFRNFSENFFRRAWQRQFIDLTVIEWIQEEQVETDNIYSSCRTGDNSALVYSYNPFTGSFLSEVLTVQTDLFPEKMKNLNGFLLYVNVGHLESSSVERETDVALFKTMVENLNGSVRIKKGKEESSPKPYDDP</sequence>
<protein>
    <submittedName>
        <fullName evidence="1">Uncharacterized protein</fullName>
    </submittedName>
</protein>
<gene>
    <name evidence="1" type="ORF">QAD02_005281</name>
</gene>
<dbReference type="Proteomes" id="UP001239111">
    <property type="component" value="Chromosome 3"/>
</dbReference>
<reference evidence="1" key="1">
    <citation type="submission" date="2023-04" db="EMBL/GenBank/DDBJ databases">
        <title>A chromosome-level genome assembly of the parasitoid wasp Eretmocerus hayati.</title>
        <authorList>
            <person name="Zhong Y."/>
            <person name="Liu S."/>
            <person name="Liu Y."/>
        </authorList>
    </citation>
    <scope>NUCLEOTIDE SEQUENCE</scope>
    <source>
        <strain evidence="1">ZJU_SS_LIU_2023</strain>
    </source>
</reference>
<comment type="caution">
    <text evidence="1">The sequence shown here is derived from an EMBL/GenBank/DDBJ whole genome shotgun (WGS) entry which is preliminary data.</text>
</comment>
<accession>A0ACC2NRY8</accession>
<organism evidence="1 2">
    <name type="scientific">Eretmocerus hayati</name>
    <dbReference type="NCBI Taxonomy" id="131215"/>
    <lineage>
        <taxon>Eukaryota</taxon>
        <taxon>Metazoa</taxon>
        <taxon>Ecdysozoa</taxon>
        <taxon>Arthropoda</taxon>
        <taxon>Hexapoda</taxon>
        <taxon>Insecta</taxon>
        <taxon>Pterygota</taxon>
        <taxon>Neoptera</taxon>
        <taxon>Endopterygota</taxon>
        <taxon>Hymenoptera</taxon>
        <taxon>Apocrita</taxon>
        <taxon>Proctotrupomorpha</taxon>
        <taxon>Chalcidoidea</taxon>
        <taxon>Aphelinidae</taxon>
        <taxon>Aphelininae</taxon>
        <taxon>Eretmocerus</taxon>
    </lineage>
</organism>
<keyword evidence="2" id="KW-1185">Reference proteome</keyword>